<evidence type="ECO:0000256" key="3">
    <source>
        <dbReference type="ARBA" id="ARBA00023163"/>
    </source>
</evidence>
<dbReference type="AlphaFoldDB" id="A0A0U0ZU34"/>
<dbReference type="InterPro" id="IPR001647">
    <property type="entry name" value="HTH_TetR"/>
</dbReference>
<sequence length="214" mass="22762">MSPYADWLHGSDRHTIAADRIVSVAAKQIARHGLDRLNLDAVAREAGCSRATVYRHVGGKTAIVDAVLARNIAKVTADIQRAVQSADARRRAVVAITASLTAIRHDPVISTMIATMPPASLGSYLSASSEIPRSASAFTGLADETAAQWISRVVMALLFWPTSDPAQESEMIERFVYPVLKDATASRVSASATSESTISPARTATLDSSEDDSP</sequence>
<dbReference type="InterPro" id="IPR050109">
    <property type="entry name" value="HTH-type_TetR-like_transc_reg"/>
</dbReference>
<keyword evidence="1" id="KW-0805">Transcription regulation</keyword>
<protein>
    <submittedName>
        <fullName evidence="7">Putative transcriptional regulator, TetR family</fullName>
    </submittedName>
</protein>
<dbReference type="EMBL" id="CSWP01000013">
    <property type="protein sequence ID" value="CPV71677.1"/>
    <property type="molecule type" value="Genomic_DNA"/>
</dbReference>
<organism evidence="7 8">
    <name type="scientific">Mycobacteroides abscessus</name>
    <dbReference type="NCBI Taxonomy" id="36809"/>
    <lineage>
        <taxon>Bacteria</taxon>
        <taxon>Bacillati</taxon>
        <taxon>Actinomycetota</taxon>
        <taxon>Actinomycetes</taxon>
        <taxon>Mycobacteriales</taxon>
        <taxon>Mycobacteriaceae</taxon>
        <taxon>Mycobacteroides</taxon>
    </lineage>
</organism>
<evidence type="ECO:0000259" key="6">
    <source>
        <dbReference type="PROSITE" id="PS50977"/>
    </source>
</evidence>
<feature type="region of interest" description="Disordered" evidence="5">
    <location>
        <begin position="189"/>
        <end position="214"/>
    </location>
</feature>
<dbReference type="InterPro" id="IPR009057">
    <property type="entry name" value="Homeodomain-like_sf"/>
</dbReference>
<dbReference type="PANTHER" id="PTHR30055:SF234">
    <property type="entry name" value="HTH-TYPE TRANSCRIPTIONAL REGULATOR BETI"/>
    <property type="match status" value="1"/>
</dbReference>
<dbReference type="GO" id="GO:0003700">
    <property type="term" value="F:DNA-binding transcription factor activity"/>
    <property type="evidence" value="ECO:0007669"/>
    <property type="project" value="TreeGrafter"/>
</dbReference>
<feature type="DNA-binding region" description="H-T-H motif" evidence="4">
    <location>
        <begin position="38"/>
        <end position="57"/>
    </location>
</feature>
<evidence type="ECO:0000313" key="7">
    <source>
        <dbReference type="EMBL" id="CPV71677.1"/>
    </source>
</evidence>
<feature type="compositionally biased region" description="Polar residues" evidence="5">
    <location>
        <begin position="198"/>
        <end position="207"/>
    </location>
</feature>
<name>A0A0U0ZU34_9MYCO</name>
<proteinExistence type="predicted"/>
<feature type="domain" description="HTH tetR-type" evidence="6">
    <location>
        <begin position="15"/>
        <end position="75"/>
    </location>
</feature>
<evidence type="ECO:0000313" key="8">
    <source>
        <dbReference type="Proteomes" id="UP000045782"/>
    </source>
</evidence>
<keyword evidence="2 4" id="KW-0238">DNA-binding</keyword>
<dbReference type="GO" id="GO:0000976">
    <property type="term" value="F:transcription cis-regulatory region binding"/>
    <property type="evidence" value="ECO:0007669"/>
    <property type="project" value="TreeGrafter"/>
</dbReference>
<dbReference type="Pfam" id="PF00440">
    <property type="entry name" value="TetR_N"/>
    <property type="match status" value="1"/>
</dbReference>
<dbReference type="PANTHER" id="PTHR30055">
    <property type="entry name" value="HTH-TYPE TRANSCRIPTIONAL REGULATOR RUTR"/>
    <property type="match status" value="1"/>
</dbReference>
<dbReference type="Proteomes" id="UP000045782">
    <property type="component" value="Unassembled WGS sequence"/>
</dbReference>
<evidence type="ECO:0000256" key="2">
    <source>
        <dbReference type="ARBA" id="ARBA00023125"/>
    </source>
</evidence>
<reference evidence="7 8" key="1">
    <citation type="submission" date="2015-03" db="EMBL/GenBank/DDBJ databases">
        <authorList>
            <person name="Murphy D."/>
        </authorList>
    </citation>
    <scope>NUCLEOTIDE SEQUENCE [LARGE SCALE GENOMIC DNA]</scope>
    <source>
        <strain evidence="7 8">PAP088</strain>
    </source>
</reference>
<dbReference type="PRINTS" id="PR00455">
    <property type="entry name" value="HTHTETR"/>
</dbReference>
<dbReference type="SUPFAM" id="SSF46689">
    <property type="entry name" value="Homeodomain-like"/>
    <property type="match status" value="1"/>
</dbReference>
<evidence type="ECO:0000256" key="1">
    <source>
        <dbReference type="ARBA" id="ARBA00023015"/>
    </source>
</evidence>
<dbReference type="Gene3D" id="1.10.357.10">
    <property type="entry name" value="Tetracycline Repressor, domain 2"/>
    <property type="match status" value="1"/>
</dbReference>
<evidence type="ECO:0000256" key="5">
    <source>
        <dbReference type="SAM" id="MobiDB-lite"/>
    </source>
</evidence>
<dbReference type="PROSITE" id="PS50977">
    <property type="entry name" value="HTH_TETR_2"/>
    <property type="match status" value="1"/>
</dbReference>
<evidence type="ECO:0000256" key="4">
    <source>
        <dbReference type="PROSITE-ProRule" id="PRU00335"/>
    </source>
</evidence>
<keyword evidence="3" id="KW-0804">Transcription</keyword>
<gene>
    <name evidence="7" type="ORF">ERS075579_05065</name>
</gene>
<accession>A0A0U0ZU34</accession>